<dbReference type="GO" id="GO:0005634">
    <property type="term" value="C:nucleus"/>
    <property type="evidence" value="ECO:0007669"/>
    <property type="project" value="TreeGrafter"/>
</dbReference>
<dbReference type="InterPro" id="IPR013729">
    <property type="entry name" value="MBF1_N"/>
</dbReference>
<evidence type="ECO:0000313" key="10">
    <source>
        <dbReference type="Proteomes" id="UP001271007"/>
    </source>
</evidence>
<evidence type="ECO:0000256" key="1">
    <source>
        <dbReference type="ARBA" id="ARBA00009802"/>
    </source>
</evidence>
<dbReference type="InterPro" id="IPR010982">
    <property type="entry name" value="Lambda_DNA-bd_dom_sf"/>
</dbReference>
<proteinExistence type="inferred from homology"/>
<keyword evidence="10" id="KW-1185">Reference proteome</keyword>
<dbReference type="GO" id="GO:0003677">
    <property type="term" value="F:DNA binding"/>
    <property type="evidence" value="ECO:0007669"/>
    <property type="project" value="UniProtKB-KW"/>
</dbReference>
<comment type="function">
    <text evidence="6">Transcriptional coactivator that stimulates GCN4-dependent transcriptional activity by bridging the DNA-binding region of GCN4 and TBP (SPT15), thereby recruiting TBP to GCN4-bound promoters. Involved in induction of the ribosome quality control (RQC) pathway; a pathway that degrades nascent peptide chains during problematic translation. Required to prevent stalled ribosomes from frameshifting.</text>
</comment>
<dbReference type="PANTHER" id="PTHR10245">
    <property type="entry name" value="ENDOTHELIAL DIFFERENTIATION-RELATED FACTOR 1 MULTIPROTEIN BRIDGING FACTOR 1"/>
    <property type="match status" value="1"/>
</dbReference>
<evidence type="ECO:0000256" key="5">
    <source>
        <dbReference type="ARBA" id="ARBA00023163"/>
    </source>
</evidence>
<organism evidence="9 10">
    <name type="scientific">Extremus antarcticus</name>
    <dbReference type="NCBI Taxonomy" id="702011"/>
    <lineage>
        <taxon>Eukaryota</taxon>
        <taxon>Fungi</taxon>
        <taxon>Dikarya</taxon>
        <taxon>Ascomycota</taxon>
        <taxon>Pezizomycotina</taxon>
        <taxon>Dothideomycetes</taxon>
        <taxon>Dothideomycetidae</taxon>
        <taxon>Mycosphaerellales</taxon>
        <taxon>Extremaceae</taxon>
        <taxon>Extremus</taxon>
    </lineage>
</organism>
<evidence type="ECO:0000256" key="7">
    <source>
        <dbReference type="SAM" id="MobiDB-lite"/>
    </source>
</evidence>
<dbReference type="CDD" id="cd00093">
    <property type="entry name" value="HTH_XRE"/>
    <property type="match status" value="1"/>
</dbReference>
<gene>
    <name evidence="9" type="primary">MBF1</name>
    <name evidence="9" type="ORF">LTR09_004297</name>
</gene>
<protein>
    <recommendedName>
        <fullName evidence="2">Multiprotein-bridging factor 1</fullName>
    </recommendedName>
</protein>
<evidence type="ECO:0000256" key="3">
    <source>
        <dbReference type="ARBA" id="ARBA00023015"/>
    </source>
</evidence>
<dbReference type="Gene3D" id="1.10.260.40">
    <property type="entry name" value="lambda repressor-like DNA-binding domains"/>
    <property type="match status" value="1"/>
</dbReference>
<dbReference type="PANTHER" id="PTHR10245:SF15">
    <property type="entry name" value="ENDOTHELIAL DIFFERENTIATION-RELATED FACTOR 1"/>
    <property type="match status" value="1"/>
</dbReference>
<keyword evidence="5" id="KW-0804">Transcription</keyword>
<evidence type="ECO:0000256" key="6">
    <source>
        <dbReference type="ARBA" id="ARBA00035107"/>
    </source>
</evidence>
<evidence type="ECO:0000256" key="4">
    <source>
        <dbReference type="ARBA" id="ARBA00023125"/>
    </source>
</evidence>
<evidence type="ECO:0000313" key="9">
    <source>
        <dbReference type="EMBL" id="KAK3054568.1"/>
    </source>
</evidence>
<evidence type="ECO:0000259" key="8">
    <source>
        <dbReference type="Pfam" id="PF08523"/>
    </source>
</evidence>
<keyword evidence="4" id="KW-0238">DNA-binding</keyword>
<dbReference type="SUPFAM" id="SSF47413">
    <property type="entry name" value="lambda repressor-like DNA-binding domains"/>
    <property type="match status" value="1"/>
</dbReference>
<dbReference type="AlphaFoldDB" id="A0AAJ0DIJ9"/>
<comment type="caution">
    <text evidence="9">The sequence shown here is derived from an EMBL/GenBank/DDBJ whole genome shotgun (WGS) entry which is preliminary data.</text>
</comment>
<evidence type="ECO:0000256" key="2">
    <source>
        <dbReference type="ARBA" id="ARBA00014317"/>
    </source>
</evidence>
<accession>A0AAJ0DIJ9</accession>
<keyword evidence="3" id="KW-0805">Transcription regulation</keyword>
<feature type="region of interest" description="Disordered" evidence="7">
    <location>
        <begin position="1"/>
        <end position="32"/>
    </location>
</feature>
<feature type="domain" description="Multiprotein bridging factor 1 N-terminal" evidence="8">
    <location>
        <begin position="3"/>
        <end position="78"/>
    </location>
</feature>
<feature type="region of interest" description="Disordered" evidence="7">
    <location>
        <begin position="49"/>
        <end position="75"/>
    </location>
</feature>
<dbReference type="Proteomes" id="UP001271007">
    <property type="component" value="Unassembled WGS sequence"/>
</dbReference>
<comment type="similarity">
    <text evidence="1">Belongs to the MBF1 family.</text>
</comment>
<dbReference type="InterPro" id="IPR001387">
    <property type="entry name" value="Cro/C1-type_HTH"/>
</dbReference>
<dbReference type="EMBL" id="JAWDJX010000011">
    <property type="protein sequence ID" value="KAK3054568.1"/>
    <property type="molecule type" value="Genomic_DNA"/>
</dbReference>
<reference evidence="9" key="1">
    <citation type="submission" date="2023-04" db="EMBL/GenBank/DDBJ databases">
        <title>Black Yeasts Isolated from many extreme environments.</title>
        <authorList>
            <person name="Coleine C."/>
            <person name="Stajich J.E."/>
            <person name="Selbmann L."/>
        </authorList>
    </citation>
    <scope>NUCLEOTIDE SEQUENCE</scope>
    <source>
        <strain evidence="9">CCFEE 5312</strain>
    </source>
</reference>
<name>A0AAJ0DIJ9_9PEZI</name>
<sequence length="161" mass="17151">MSDDWESVTKIGSKVRGAGTAQRETTIKGKSALNAAQRSGAVLGTEKKFATANTGSNPEGQRLTKVDRADGPVATKKVPEEVSKALAQARNQLKNQKGATMTQKDLASKAAVDVKYVADLERTGAEFPSMDVVLKLQKAANVRLTGDRENIGKPMLGPKKK</sequence>
<dbReference type="Pfam" id="PF08523">
    <property type="entry name" value="MBF1"/>
    <property type="match status" value="1"/>
</dbReference>